<name>A0ABQ9DL32_9PASS</name>
<proteinExistence type="predicted"/>
<dbReference type="PANTHER" id="PTHR33332">
    <property type="entry name" value="REVERSE TRANSCRIPTASE DOMAIN-CONTAINING PROTEIN"/>
    <property type="match status" value="1"/>
</dbReference>
<dbReference type="EMBL" id="WHWB01033163">
    <property type="protein sequence ID" value="KAJ7421606.1"/>
    <property type="molecule type" value="Genomic_DNA"/>
</dbReference>
<gene>
    <name evidence="1" type="ORF">WISP_41771</name>
</gene>
<reference evidence="1" key="1">
    <citation type="submission" date="2019-10" db="EMBL/GenBank/DDBJ databases">
        <authorList>
            <person name="Soares A.E.R."/>
            <person name="Aleixo A."/>
            <person name="Schneider P."/>
            <person name="Miyaki C.Y."/>
            <person name="Schneider M.P."/>
            <person name="Mello C."/>
            <person name="Vasconcelos A.T.R."/>
        </authorList>
    </citation>
    <scope>NUCLEOTIDE SEQUENCE</scope>
    <source>
        <tissue evidence="1">Muscle</tissue>
    </source>
</reference>
<comment type="caution">
    <text evidence="1">The sequence shown here is derived from an EMBL/GenBank/DDBJ whole genome shotgun (WGS) entry which is preliminary data.</text>
</comment>
<sequence length="149" mass="16683">MLSQLLKAVTYCLVEMNCSESISELVPTSTAILIAWMGWTPPQQFADNTKLGGVVDNTECCAALQKDLGRLERQAKNCLKFNKGKCRVLHLGKNNPKYQYRLEADLLESSSAEKDLEALVDNKLSMSQQCAFPCGQEGQWYPGMHLEQH</sequence>
<accession>A0ABQ9DL32</accession>
<evidence type="ECO:0000313" key="1">
    <source>
        <dbReference type="EMBL" id="KAJ7421606.1"/>
    </source>
</evidence>
<evidence type="ECO:0000313" key="2">
    <source>
        <dbReference type="Proteomes" id="UP001145742"/>
    </source>
</evidence>
<keyword evidence="2" id="KW-1185">Reference proteome</keyword>
<dbReference type="Proteomes" id="UP001145742">
    <property type="component" value="Unassembled WGS sequence"/>
</dbReference>
<protein>
    <submittedName>
        <fullName evidence="1">Rna-directed dna polymerase from mobile element jockey-like</fullName>
    </submittedName>
</protein>
<organism evidence="1 2">
    <name type="scientific">Willisornis vidua</name>
    <name type="common">Xingu scale-backed antbird</name>
    <dbReference type="NCBI Taxonomy" id="1566151"/>
    <lineage>
        <taxon>Eukaryota</taxon>
        <taxon>Metazoa</taxon>
        <taxon>Chordata</taxon>
        <taxon>Craniata</taxon>
        <taxon>Vertebrata</taxon>
        <taxon>Euteleostomi</taxon>
        <taxon>Archelosauria</taxon>
        <taxon>Archosauria</taxon>
        <taxon>Dinosauria</taxon>
        <taxon>Saurischia</taxon>
        <taxon>Theropoda</taxon>
        <taxon>Coelurosauria</taxon>
        <taxon>Aves</taxon>
        <taxon>Neognathae</taxon>
        <taxon>Neoaves</taxon>
        <taxon>Telluraves</taxon>
        <taxon>Australaves</taxon>
        <taxon>Passeriformes</taxon>
        <taxon>Thamnophilidae</taxon>
        <taxon>Willisornis</taxon>
    </lineage>
</organism>